<gene>
    <name evidence="1" type="ORF">GIB67_002959</name>
</gene>
<protein>
    <submittedName>
        <fullName evidence="1">Uncharacterized protein</fullName>
    </submittedName>
</protein>
<organism evidence="1 2">
    <name type="scientific">Kingdonia uniflora</name>
    <dbReference type="NCBI Taxonomy" id="39325"/>
    <lineage>
        <taxon>Eukaryota</taxon>
        <taxon>Viridiplantae</taxon>
        <taxon>Streptophyta</taxon>
        <taxon>Embryophyta</taxon>
        <taxon>Tracheophyta</taxon>
        <taxon>Spermatophyta</taxon>
        <taxon>Magnoliopsida</taxon>
        <taxon>Ranunculales</taxon>
        <taxon>Circaeasteraceae</taxon>
        <taxon>Kingdonia</taxon>
    </lineage>
</organism>
<evidence type="ECO:0000313" key="2">
    <source>
        <dbReference type="Proteomes" id="UP000541444"/>
    </source>
</evidence>
<name>A0A7J7M8Z2_9MAGN</name>
<keyword evidence="2" id="KW-1185">Reference proteome</keyword>
<comment type="caution">
    <text evidence="1">The sequence shown here is derived from an EMBL/GenBank/DDBJ whole genome shotgun (WGS) entry which is preliminary data.</text>
</comment>
<dbReference type="AlphaFoldDB" id="A0A7J7M8Z2"/>
<reference evidence="1 2" key="1">
    <citation type="journal article" date="2020" name="IScience">
        <title>Genome Sequencing of the Endangered Kingdonia uniflora (Circaeasteraceae, Ranunculales) Reveals Potential Mechanisms of Evolutionary Specialization.</title>
        <authorList>
            <person name="Sun Y."/>
            <person name="Deng T."/>
            <person name="Zhang A."/>
            <person name="Moore M.J."/>
            <person name="Landis J.B."/>
            <person name="Lin N."/>
            <person name="Zhang H."/>
            <person name="Zhang X."/>
            <person name="Huang J."/>
            <person name="Zhang X."/>
            <person name="Sun H."/>
            <person name="Wang H."/>
        </authorList>
    </citation>
    <scope>NUCLEOTIDE SEQUENCE [LARGE SCALE GENOMIC DNA]</scope>
    <source>
        <strain evidence="1">TB1705</strain>
        <tissue evidence="1">Leaf</tissue>
    </source>
</reference>
<proteinExistence type="predicted"/>
<dbReference type="OrthoDB" id="44756at2759"/>
<dbReference type="EMBL" id="JACGCM010001701">
    <property type="protein sequence ID" value="KAF6151260.1"/>
    <property type="molecule type" value="Genomic_DNA"/>
</dbReference>
<accession>A0A7J7M8Z2</accession>
<sequence length="72" mass="7987">MSSLECVVCSREEDSFIVVGVCLCGSGSETFLVMTGEYGFIRIVSLPANMDFMIFNHRGKAFPIEMDLKLKS</sequence>
<dbReference type="Proteomes" id="UP000541444">
    <property type="component" value="Unassembled WGS sequence"/>
</dbReference>
<evidence type="ECO:0000313" key="1">
    <source>
        <dbReference type="EMBL" id="KAF6151260.1"/>
    </source>
</evidence>